<sequence length="142" mass="16465">MIISLRELMTWTGLTIFELWSTFAAVLVSSVLLVIKLQPLYELSYWIVFAPLLLASICNFYFIFIVLIRSVIDYKDYKGPILRFAFNTFRQVMVTLFLILLCYKMEGDLNQNQVAVKSSYGVVFLPIWILMAGLAIQICRLF</sequence>
<keyword evidence="1" id="KW-0472">Membrane</keyword>
<dbReference type="EMBL" id="CAJGYM010000002">
    <property type="protein sequence ID" value="CAD6185203.1"/>
    <property type="molecule type" value="Genomic_DNA"/>
</dbReference>
<name>A0A8S1GRC1_9PELO</name>
<dbReference type="GO" id="GO:0005783">
    <property type="term" value="C:endoplasmic reticulum"/>
    <property type="evidence" value="ECO:0007669"/>
    <property type="project" value="TreeGrafter"/>
</dbReference>
<protein>
    <submittedName>
        <fullName evidence="2">Uncharacterized protein</fullName>
    </submittedName>
</protein>
<feature type="transmembrane region" description="Helical" evidence="1">
    <location>
        <begin position="120"/>
        <end position="139"/>
    </location>
</feature>
<evidence type="ECO:0000256" key="1">
    <source>
        <dbReference type="SAM" id="Phobius"/>
    </source>
</evidence>
<gene>
    <name evidence="2" type="ORF">CAUJ_LOCUS1122</name>
</gene>
<dbReference type="InterPro" id="IPR019396">
    <property type="entry name" value="TM_Fragile-X-F-assoc"/>
</dbReference>
<dbReference type="OrthoDB" id="6234541at2759"/>
<feature type="transmembrane region" description="Helical" evidence="1">
    <location>
        <begin position="80"/>
        <end position="100"/>
    </location>
</feature>
<dbReference type="Proteomes" id="UP000835052">
    <property type="component" value="Unassembled WGS sequence"/>
</dbReference>
<dbReference type="PANTHER" id="PTHR13568:SF9">
    <property type="entry name" value="TRANSMEMBRANE PROTEIN 203"/>
    <property type="match status" value="1"/>
</dbReference>
<dbReference type="PANTHER" id="PTHR13568">
    <property type="entry name" value="FAM11A, B PROTEIN"/>
    <property type="match status" value="1"/>
</dbReference>
<dbReference type="Pfam" id="PF10269">
    <property type="entry name" value="Tmemb_185A"/>
    <property type="match status" value="1"/>
</dbReference>
<keyword evidence="1" id="KW-1133">Transmembrane helix</keyword>
<evidence type="ECO:0000313" key="2">
    <source>
        <dbReference type="EMBL" id="CAD6185203.1"/>
    </source>
</evidence>
<accession>A0A8S1GRC1</accession>
<feature type="transmembrane region" description="Helical" evidence="1">
    <location>
        <begin position="43"/>
        <end position="68"/>
    </location>
</feature>
<organism evidence="2 3">
    <name type="scientific">Caenorhabditis auriculariae</name>
    <dbReference type="NCBI Taxonomy" id="2777116"/>
    <lineage>
        <taxon>Eukaryota</taxon>
        <taxon>Metazoa</taxon>
        <taxon>Ecdysozoa</taxon>
        <taxon>Nematoda</taxon>
        <taxon>Chromadorea</taxon>
        <taxon>Rhabditida</taxon>
        <taxon>Rhabditina</taxon>
        <taxon>Rhabditomorpha</taxon>
        <taxon>Rhabditoidea</taxon>
        <taxon>Rhabditidae</taxon>
        <taxon>Peloderinae</taxon>
        <taxon>Caenorhabditis</taxon>
    </lineage>
</organism>
<keyword evidence="3" id="KW-1185">Reference proteome</keyword>
<proteinExistence type="predicted"/>
<dbReference type="GO" id="GO:0006874">
    <property type="term" value="P:intracellular calcium ion homeostasis"/>
    <property type="evidence" value="ECO:0007669"/>
    <property type="project" value="TreeGrafter"/>
</dbReference>
<feature type="transmembrane region" description="Helical" evidence="1">
    <location>
        <begin position="12"/>
        <end position="37"/>
    </location>
</feature>
<evidence type="ECO:0000313" key="3">
    <source>
        <dbReference type="Proteomes" id="UP000835052"/>
    </source>
</evidence>
<dbReference type="AlphaFoldDB" id="A0A8S1GRC1"/>
<reference evidence="2" key="1">
    <citation type="submission" date="2020-10" db="EMBL/GenBank/DDBJ databases">
        <authorList>
            <person name="Kikuchi T."/>
        </authorList>
    </citation>
    <scope>NUCLEOTIDE SEQUENCE</scope>
    <source>
        <strain evidence="2">NKZ352</strain>
    </source>
</reference>
<keyword evidence="1" id="KW-0812">Transmembrane</keyword>
<comment type="caution">
    <text evidence="2">The sequence shown here is derived from an EMBL/GenBank/DDBJ whole genome shotgun (WGS) entry which is preliminary data.</text>
</comment>